<sequence>MGCPTGSKPLKLHYVSTVLISKRMFLQSLLPNQIMFLQSLFRKFRYQDSRRDLLIKTWEGAEATLHPPPSQRLCNGLMLNNIRQQCRSISTSDLYYTKDKSNSGLSN</sequence>
<proteinExistence type="predicted"/>
<protein>
    <submittedName>
        <fullName evidence="1">Uncharacterized protein</fullName>
    </submittedName>
</protein>
<reference evidence="1" key="1">
    <citation type="submission" date="2021-05" db="EMBL/GenBank/DDBJ databases">
        <authorList>
            <person name="Alioto T."/>
            <person name="Alioto T."/>
            <person name="Gomez Garrido J."/>
        </authorList>
    </citation>
    <scope>NUCLEOTIDE SEQUENCE</scope>
</reference>
<evidence type="ECO:0000313" key="1">
    <source>
        <dbReference type="EMBL" id="CAG6717347.1"/>
    </source>
</evidence>
<name>A0A8D8Y1K7_9HEMI</name>
<dbReference type="AlphaFoldDB" id="A0A8D8Y1K7"/>
<organism evidence="1">
    <name type="scientific">Cacopsylla melanoneura</name>
    <dbReference type="NCBI Taxonomy" id="428564"/>
    <lineage>
        <taxon>Eukaryota</taxon>
        <taxon>Metazoa</taxon>
        <taxon>Ecdysozoa</taxon>
        <taxon>Arthropoda</taxon>
        <taxon>Hexapoda</taxon>
        <taxon>Insecta</taxon>
        <taxon>Pterygota</taxon>
        <taxon>Neoptera</taxon>
        <taxon>Paraneoptera</taxon>
        <taxon>Hemiptera</taxon>
        <taxon>Sternorrhyncha</taxon>
        <taxon>Psylloidea</taxon>
        <taxon>Psyllidae</taxon>
        <taxon>Psyllinae</taxon>
        <taxon>Cacopsylla</taxon>
    </lineage>
</organism>
<accession>A0A8D8Y1K7</accession>
<dbReference type="EMBL" id="HBUF01355761">
    <property type="protein sequence ID" value="CAG6717347.1"/>
    <property type="molecule type" value="Transcribed_RNA"/>
</dbReference>